<comment type="caution">
    <text evidence="1">The sequence shown here is derived from an EMBL/GenBank/DDBJ whole genome shotgun (WGS) entry which is preliminary data.</text>
</comment>
<reference evidence="1 2" key="1">
    <citation type="submission" date="2021-02" db="EMBL/GenBank/DDBJ databases">
        <title>Sulfurospirillum tamanensis sp. nov.</title>
        <authorList>
            <person name="Frolova A."/>
            <person name="Merkel A."/>
            <person name="Slobodkin A."/>
        </authorList>
    </citation>
    <scope>NUCLEOTIDE SEQUENCE [LARGE SCALE GENOMIC DNA]</scope>
    <source>
        <strain evidence="1 2">T05b</strain>
    </source>
</reference>
<dbReference type="RefSeq" id="WP_205459629.1">
    <property type="nucleotide sequence ID" value="NZ_JAFHKK010000023.1"/>
</dbReference>
<proteinExistence type="predicted"/>
<organism evidence="1 2">
    <name type="scientific">Sulfurospirillum tamanense</name>
    <dbReference type="NCBI Taxonomy" id="2813362"/>
    <lineage>
        <taxon>Bacteria</taxon>
        <taxon>Pseudomonadati</taxon>
        <taxon>Campylobacterota</taxon>
        <taxon>Epsilonproteobacteria</taxon>
        <taxon>Campylobacterales</taxon>
        <taxon>Sulfurospirillaceae</taxon>
        <taxon>Sulfurospirillum</taxon>
    </lineage>
</organism>
<dbReference type="EMBL" id="JAFHKK010000023">
    <property type="protein sequence ID" value="MBN2965084.1"/>
    <property type="molecule type" value="Genomic_DNA"/>
</dbReference>
<reference evidence="2" key="2">
    <citation type="submission" date="2021-02" db="EMBL/GenBank/DDBJ databases">
        <title>Sulfurospirillum tamanensis sp. nov.</title>
        <authorList>
            <person name="Merkel A.Y."/>
        </authorList>
    </citation>
    <scope>NUCLEOTIDE SEQUENCE [LARGE SCALE GENOMIC DNA]</scope>
    <source>
        <strain evidence="2">T05b</strain>
    </source>
</reference>
<evidence type="ECO:0008006" key="3">
    <source>
        <dbReference type="Google" id="ProtNLM"/>
    </source>
</evidence>
<name>A0ABS2WTU5_9BACT</name>
<keyword evidence="2" id="KW-1185">Reference proteome</keyword>
<accession>A0ABS2WTU5</accession>
<dbReference type="Proteomes" id="UP000703590">
    <property type="component" value="Unassembled WGS sequence"/>
</dbReference>
<protein>
    <recommendedName>
        <fullName evidence="3">EF-hand domain-containing protein</fullName>
    </recommendedName>
</protein>
<evidence type="ECO:0000313" key="1">
    <source>
        <dbReference type="EMBL" id="MBN2965084.1"/>
    </source>
</evidence>
<gene>
    <name evidence="1" type="ORF">JWV37_09850</name>
</gene>
<reference evidence="1 2" key="3">
    <citation type="submission" date="2021-02" db="EMBL/GenBank/DDBJ databases">
        <authorList>
            <person name="Merkel A.Y."/>
        </authorList>
    </citation>
    <scope>NUCLEOTIDE SEQUENCE [LARGE SCALE GENOMIC DNA]</scope>
    <source>
        <strain evidence="1 2">T05b</strain>
    </source>
</reference>
<evidence type="ECO:0000313" key="2">
    <source>
        <dbReference type="Proteomes" id="UP000703590"/>
    </source>
</evidence>
<sequence length="340" mass="38643">MAIHVNPERFHAVASKPLTGSQYLQSKERETLLESGVKTRIEGDIYTKEGVQFDRLSKAALHSETLIKPQAKPDEGQHFVAFRNPDDDKNILVIQLDKETLADLKNAFSKEDFFVREDGIVRLNGTAERYVAGWLKEIVHTRGYGEADGNKDGTIDESEQHALRLGFDHDVVYEHAGEDVTAINTSVGARRYQAYGDTFNARNSTDIITTQALAFERTVYEELNHTIDLDQDKNGAVSLEEGLATYANEDKNVHETLTSAVQNAHRVWIDQDNPTLEPNRLAYRDLSMLEIQTQEEREQTLEYFKIDAKTALKAFEEHALFFKTTLAAMPFEKKEEPLYM</sequence>